<sequence>MDTGVFRPAQRVNIAKGGKHGKIKWRKEAVGIYRLFAGRNRCGIYRKFSQGYGAEGTGATDVRTN</sequence>
<dbReference type="EMBL" id="LSZW01000063">
    <property type="protein sequence ID" value="KXK64828.1"/>
    <property type="molecule type" value="Genomic_DNA"/>
</dbReference>
<dbReference type="AlphaFoldDB" id="A0A136Q2B8"/>
<dbReference type="KEGG" id="cmiu:B1H56_04915"/>
<dbReference type="Proteomes" id="UP000070366">
    <property type="component" value="Unassembled WGS sequence"/>
</dbReference>
<organism evidence="1 2">
    <name type="scientific">Christensenella minuta</name>
    <dbReference type="NCBI Taxonomy" id="626937"/>
    <lineage>
        <taxon>Bacteria</taxon>
        <taxon>Bacillati</taxon>
        <taxon>Bacillota</taxon>
        <taxon>Clostridia</taxon>
        <taxon>Christensenellales</taxon>
        <taxon>Christensenellaceae</taxon>
        <taxon>Christensenella</taxon>
    </lineage>
</organism>
<keyword evidence="2" id="KW-1185">Reference proteome</keyword>
<proteinExistence type="predicted"/>
<protein>
    <submittedName>
        <fullName evidence="1">Uncharacterized protein</fullName>
    </submittedName>
</protein>
<evidence type="ECO:0000313" key="2">
    <source>
        <dbReference type="Proteomes" id="UP000070366"/>
    </source>
</evidence>
<evidence type="ECO:0000313" key="1">
    <source>
        <dbReference type="EMBL" id="KXK64828.1"/>
    </source>
</evidence>
<name>A0A136Q2B8_9FIRM</name>
<dbReference type="STRING" id="626937.HMPREF3293_02069"/>
<reference evidence="1 2" key="1">
    <citation type="submission" date="2016-02" db="EMBL/GenBank/DDBJ databases">
        <authorList>
            <person name="Wen L."/>
            <person name="He K."/>
            <person name="Yang H."/>
        </authorList>
    </citation>
    <scope>NUCLEOTIDE SEQUENCE [LARGE SCALE GENOMIC DNA]</scope>
    <source>
        <strain evidence="1 2">DSM 22607</strain>
    </source>
</reference>
<accession>A0A136Q2B8</accession>
<gene>
    <name evidence="1" type="ORF">HMPREF3293_02069</name>
</gene>
<comment type="caution">
    <text evidence="1">The sequence shown here is derived from an EMBL/GenBank/DDBJ whole genome shotgun (WGS) entry which is preliminary data.</text>
</comment>